<name>A0A2N5RWQ8_9BASI</name>
<gene>
    <name evidence="3" type="ORF">PCANC_18580</name>
    <name evidence="2" type="ORF">PCANC_25125</name>
</gene>
<dbReference type="OrthoDB" id="2537092at2759"/>
<dbReference type="EMBL" id="PGCJ01000527">
    <property type="protein sequence ID" value="PLW26694.1"/>
    <property type="molecule type" value="Genomic_DNA"/>
</dbReference>
<comment type="caution">
    <text evidence="2">The sequence shown here is derived from an EMBL/GenBank/DDBJ whole genome shotgun (WGS) entry which is preliminary data.</text>
</comment>
<sequence>MAETTASIKAQAILDSIREVVDALGTVHTTKEAKSALLKLAVLFSRNNDPVTSFELLESGLVEGLPRFATEFWSFGPYLSARSELLSETFFFFLRSTASMLARQLKIRLVAAKGTDVPKNCANVVVSSLLPFKLLMITFAHGSSKLNDERLGRPSGSSTSRLSGMLAAFVAVSSLLASSSSSPSTHLEDSSFTLPSRTEATESAQPSSLQATTPEVLLSAHAPRRSSRPSGRGLTAEDLNRETADVSLTQPSSSALLSTSAPKESMDRHLLHHSTLLRLFIQTFTNLPPCLLLLQQNSSLINLDKLQTSPNLPAALGIQLPSIALVSCMTDFRQLFFSNHCSYPPVTTGATQLDLHSILPKRSTHLLHLAMKSFIKS</sequence>
<evidence type="ECO:0000313" key="3">
    <source>
        <dbReference type="EMBL" id="PLW26694.1"/>
    </source>
</evidence>
<evidence type="ECO:0000313" key="2">
    <source>
        <dbReference type="EMBL" id="PLW05404.1"/>
    </source>
</evidence>
<evidence type="ECO:0000313" key="4">
    <source>
        <dbReference type="Proteomes" id="UP000235388"/>
    </source>
</evidence>
<feature type="compositionally biased region" description="Polar residues" evidence="1">
    <location>
        <begin position="192"/>
        <end position="213"/>
    </location>
</feature>
<accession>A0A2N5RWQ8</accession>
<feature type="region of interest" description="Disordered" evidence="1">
    <location>
        <begin position="179"/>
        <end position="261"/>
    </location>
</feature>
<proteinExistence type="predicted"/>
<keyword evidence="4" id="KW-1185">Reference proteome</keyword>
<dbReference type="AlphaFoldDB" id="A0A2N5RWQ8"/>
<dbReference type="Proteomes" id="UP000235388">
    <property type="component" value="Unassembled WGS sequence"/>
</dbReference>
<evidence type="ECO:0000256" key="1">
    <source>
        <dbReference type="SAM" id="MobiDB-lite"/>
    </source>
</evidence>
<organism evidence="2 4">
    <name type="scientific">Puccinia coronata f. sp. avenae</name>
    <dbReference type="NCBI Taxonomy" id="200324"/>
    <lineage>
        <taxon>Eukaryota</taxon>
        <taxon>Fungi</taxon>
        <taxon>Dikarya</taxon>
        <taxon>Basidiomycota</taxon>
        <taxon>Pucciniomycotina</taxon>
        <taxon>Pucciniomycetes</taxon>
        <taxon>Pucciniales</taxon>
        <taxon>Pucciniaceae</taxon>
        <taxon>Puccinia</taxon>
    </lineage>
</organism>
<dbReference type="EMBL" id="PGCJ01001444">
    <property type="protein sequence ID" value="PLW05404.1"/>
    <property type="molecule type" value="Genomic_DNA"/>
</dbReference>
<feature type="compositionally biased region" description="Low complexity" evidence="1">
    <location>
        <begin position="247"/>
        <end position="261"/>
    </location>
</feature>
<reference evidence="2 4" key="1">
    <citation type="submission" date="2017-11" db="EMBL/GenBank/DDBJ databases">
        <title>De novo assembly and phasing of dikaryotic genomes from two isolates of Puccinia coronata f. sp. avenae, the causal agent of oat crown rust.</title>
        <authorList>
            <person name="Miller M.E."/>
            <person name="Zhang Y."/>
            <person name="Omidvar V."/>
            <person name="Sperschneider J."/>
            <person name="Schwessinger B."/>
            <person name="Raley C."/>
            <person name="Palmer J.M."/>
            <person name="Garnica D."/>
            <person name="Upadhyaya N."/>
            <person name="Rathjen J."/>
            <person name="Taylor J.M."/>
            <person name="Park R.F."/>
            <person name="Dodds P.N."/>
            <person name="Hirsch C.D."/>
            <person name="Kianian S.F."/>
            <person name="Figueroa M."/>
        </authorList>
    </citation>
    <scope>NUCLEOTIDE SEQUENCE [LARGE SCALE GENOMIC DNA]</scope>
    <source>
        <strain evidence="2">12NC29</strain>
    </source>
</reference>
<protein>
    <submittedName>
        <fullName evidence="2">Uncharacterized protein</fullName>
    </submittedName>
</protein>